<keyword evidence="5 6" id="KW-0472">Membrane</keyword>
<name>A0AAV8V2M6_9RHOD</name>
<keyword evidence="4 6" id="KW-1133">Transmembrane helix</keyword>
<evidence type="ECO:0000256" key="2">
    <source>
        <dbReference type="ARBA" id="ARBA00007590"/>
    </source>
</evidence>
<organism evidence="7 8">
    <name type="scientific">Rhodosorus marinus</name>
    <dbReference type="NCBI Taxonomy" id="101924"/>
    <lineage>
        <taxon>Eukaryota</taxon>
        <taxon>Rhodophyta</taxon>
        <taxon>Stylonematophyceae</taxon>
        <taxon>Stylonematales</taxon>
        <taxon>Stylonemataceae</taxon>
        <taxon>Rhodosorus</taxon>
    </lineage>
</organism>
<dbReference type="PANTHER" id="PTHR12668">
    <property type="entry name" value="TRANSMEMBRANE PROTEIN 14, 15"/>
    <property type="match status" value="1"/>
</dbReference>
<feature type="transmembrane region" description="Helical" evidence="6">
    <location>
        <begin position="87"/>
        <end position="103"/>
    </location>
</feature>
<evidence type="ECO:0000313" key="7">
    <source>
        <dbReference type="EMBL" id="KAJ8909108.1"/>
    </source>
</evidence>
<evidence type="ECO:0000256" key="1">
    <source>
        <dbReference type="ARBA" id="ARBA00004370"/>
    </source>
</evidence>
<protein>
    <recommendedName>
        <fullName evidence="9">Transmembrane protein 14C</fullName>
    </recommendedName>
</protein>
<gene>
    <name evidence="7" type="ORF">NDN08_005804</name>
</gene>
<evidence type="ECO:0000256" key="3">
    <source>
        <dbReference type="ARBA" id="ARBA00022692"/>
    </source>
</evidence>
<evidence type="ECO:0000256" key="5">
    <source>
        <dbReference type="ARBA" id="ARBA00023136"/>
    </source>
</evidence>
<dbReference type="EMBL" id="JAMWBK010000001">
    <property type="protein sequence ID" value="KAJ8909108.1"/>
    <property type="molecule type" value="Genomic_DNA"/>
</dbReference>
<dbReference type="GO" id="GO:0009706">
    <property type="term" value="C:chloroplast inner membrane"/>
    <property type="evidence" value="ECO:0007669"/>
    <property type="project" value="TreeGrafter"/>
</dbReference>
<dbReference type="InterPro" id="IPR005349">
    <property type="entry name" value="TMEM14"/>
</dbReference>
<dbReference type="PANTHER" id="PTHR12668:SF43">
    <property type="entry name" value="TRANSMEMBRANE PROTEIN 14 HOMOLOG"/>
    <property type="match status" value="1"/>
</dbReference>
<feature type="transmembrane region" description="Helical" evidence="6">
    <location>
        <begin position="108"/>
        <end position="127"/>
    </location>
</feature>
<proteinExistence type="inferred from homology"/>
<evidence type="ECO:0000256" key="4">
    <source>
        <dbReference type="ARBA" id="ARBA00022989"/>
    </source>
</evidence>
<evidence type="ECO:0008006" key="9">
    <source>
        <dbReference type="Google" id="ProtNLM"/>
    </source>
</evidence>
<feature type="transmembrane region" description="Helical" evidence="6">
    <location>
        <begin position="63"/>
        <end position="81"/>
    </location>
</feature>
<dbReference type="AlphaFoldDB" id="A0AAV8V2M6"/>
<evidence type="ECO:0000313" key="8">
    <source>
        <dbReference type="Proteomes" id="UP001157974"/>
    </source>
</evidence>
<dbReference type="Gene3D" id="1.10.10.1740">
    <property type="entry name" value="Transmembrane protein 14-like"/>
    <property type="match status" value="1"/>
</dbReference>
<comment type="caution">
    <text evidence="7">The sequence shown here is derived from an EMBL/GenBank/DDBJ whole genome shotgun (WGS) entry which is preliminary data.</text>
</comment>
<accession>A0AAV8V2M6</accession>
<comment type="similarity">
    <text evidence="2">Belongs to the TMEM14 family.</text>
</comment>
<keyword evidence="3 6" id="KW-0812">Transmembrane</keyword>
<dbReference type="GO" id="GO:0015245">
    <property type="term" value="F:fatty acid transmembrane transporter activity"/>
    <property type="evidence" value="ECO:0007669"/>
    <property type="project" value="TreeGrafter"/>
</dbReference>
<reference evidence="7 8" key="1">
    <citation type="journal article" date="2023" name="Nat. Commun.">
        <title>Origin of minicircular mitochondrial genomes in red algae.</title>
        <authorList>
            <person name="Lee Y."/>
            <person name="Cho C.H."/>
            <person name="Lee Y.M."/>
            <person name="Park S.I."/>
            <person name="Yang J.H."/>
            <person name="West J.A."/>
            <person name="Bhattacharya D."/>
            <person name="Yoon H.S."/>
        </authorList>
    </citation>
    <scope>NUCLEOTIDE SEQUENCE [LARGE SCALE GENOMIC DNA]</scope>
    <source>
        <strain evidence="7 8">CCMP1338</strain>
        <tissue evidence="7">Whole cell</tissue>
    </source>
</reference>
<comment type="subcellular location">
    <subcellularLocation>
        <location evidence="1">Membrane</location>
    </subcellularLocation>
</comment>
<evidence type="ECO:0000256" key="6">
    <source>
        <dbReference type="SAM" id="Phobius"/>
    </source>
</evidence>
<keyword evidence="8" id="KW-1185">Reference proteome</keyword>
<feature type="transmembrane region" description="Helical" evidence="6">
    <location>
        <begin position="133"/>
        <end position="152"/>
    </location>
</feature>
<dbReference type="Proteomes" id="UP001157974">
    <property type="component" value="Unassembled WGS sequence"/>
</dbReference>
<dbReference type="Pfam" id="PF03647">
    <property type="entry name" value="Tmemb_14"/>
    <property type="match status" value="1"/>
</dbReference>
<dbReference type="InterPro" id="IPR044890">
    <property type="entry name" value="TMEM14_sf"/>
</dbReference>
<sequence>MAFVGSAVSVGQKSFVSGGFVCTSRPGVFGRAMAPAVRGVRGDSAPRENAGGARMALSAYAKIGILVYAVLVGGGGVSAFFKTQSKMSLISGVVSGIALLVAYSQNSIAGAGVVAAILTVVFAIRYVKTQKVVPAGALGVVSLLFCALFVAAELL</sequence>